<dbReference type="InParanoid" id="A0A078AVV7"/>
<accession>A0A078AVV7</accession>
<proteinExistence type="predicted"/>
<feature type="compositionally biased region" description="Polar residues" evidence="1">
    <location>
        <begin position="1"/>
        <end position="25"/>
    </location>
</feature>
<evidence type="ECO:0000313" key="3">
    <source>
        <dbReference type="Proteomes" id="UP000039865"/>
    </source>
</evidence>
<protein>
    <submittedName>
        <fullName evidence="2">Uncharacterized protein</fullName>
    </submittedName>
</protein>
<keyword evidence="3" id="KW-1185">Reference proteome</keyword>
<dbReference type="Proteomes" id="UP000039865">
    <property type="component" value="Unassembled WGS sequence"/>
</dbReference>
<evidence type="ECO:0000313" key="2">
    <source>
        <dbReference type="EMBL" id="CDW86226.1"/>
    </source>
</evidence>
<dbReference type="AlphaFoldDB" id="A0A078AVV7"/>
<organism evidence="2 3">
    <name type="scientific">Stylonychia lemnae</name>
    <name type="common">Ciliate</name>
    <dbReference type="NCBI Taxonomy" id="5949"/>
    <lineage>
        <taxon>Eukaryota</taxon>
        <taxon>Sar</taxon>
        <taxon>Alveolata</taxon>
        <taxon>Ciliophora</taxon>
        <taxon>Intramacronucleata</taxon>
        <taxon>Spirotrichea</taxon>
        <taxon>Stichotrichia</taxon>
        <taxon>Sporadotrichida</taxon>
        <taxon>Oxytrichidae</taxon>
        <taxon>Stylonychinae</taxon>
        <taxon>Stylonychia</taxon>
    </lineage>
</organism>
<reference evidence="2 3" key="1">
    <citation type="submission" date="2014-06" db="EMBL/GenBank/DDBJ databases">
        <authorList>
            <person name="Swart Estienne"/>
        </authorList>
    </citation>
    <scope>NUCLEOTIDE SEQUENCE [LARGE SCALE GENOMIC DNA]</scope>
    <source>
        <strain evidence="2 3">130c</strain>
    </source>
</reference>
<dbReference type="EMBL" id="CCKQ01014462">
    <property type="protein sequence ID" value="CDW86226.1"/>
    <property type="molecule type" value="Genomic_DNA"/>
</dbReference>
<feature type="region of interest" description="Disordered" evidence="1">
    <location>
        <begin position="1"/>
        <end position="29"/>
    </location>
</feature>
<sequence>MDSMEFKNTLSHSSQPRNMSQQSRRAFTRDREGIDFRRQIFERANEIKERQMRQYREQLQMKYSGIVNHEVIEKIPASIANSLIKENFIKMRKNLVQRTIQAELMKKKFQEFNLPKRPVEIKTQQIRVNYGVINTQKYQYKVVSRLINKFKIG</sequence>
<gene>
    <name evidence="2" type="primary">Contig10546.g11263</name>
    <name evidence="2" type="ORF">STYLEM_15317</name>
</gene>
<evidence type="ECO:0000256" key="1">
    <source>
        <dbReference type="SAM" id="MobiDB-lite"/>
    </source>
</evidence>
<name>A0A078AVV7_STYLE</name>